<dbReference type="GO" id="GO:0005739">
    <property type="term" value="C:mitochondrion"/>
    <property type="evidence" value="ECO:0007669"/>
    <property type="project" value="InterPro"/>
</dbReference>
<reference evidence="3 4" key="1">
    <citation type="journal article" date="2007" name="Nat. Biotechnol.">
        <title>Genome sequence of the lignocellulose-bioconverting and xylose-fermenting yeast Pichia stipitis.</title>
        <authorList>
            <person name="Jeffries T.W."/>
            <person name="Grigoriev I.V."/>
            <person name="Grimwood J."/>
            <person name="Laplaza J.M."/>
            <person name="Aerts A."/>
            <person name="Salamov A."/>
            <person name="Schmutz J."/>
            <person name="Lindquist E."/>
            <person name="Dehal P."/>
            <person name="Shapiro H."/>
            <person name="Jin Y.S."/>
            <person name="Passoth V."/>
            <person name="Richardson P.M."/>
        </authorList>
    </citation>
    <scope>NUCLEOTIDE SEQUENCE [LARGE SCALE GENOMIC DNA]</scope>
    <source>
        <strain evidence="4">ATCC 58785 / CBS 6054 / NBRC 10063 / NRRL Y-11545</strain>
    </source>
</reference>
<dbReference type="OrthoDB" id="4084661at2759"/>
<dbReference type="EMBL" id="AAVQ01000002">
    <property type="protein sequence ID" value="EAZ63104.2"/>
    <property type="molecule type" value="Genomic_DNA"/>
</dbReference>
<dbReference type="HOGENOM" id="CLU_555618_0_0_1"/>
<sequence>MSSPPSQIRFYSDSTKGTAATEEKRKDEPGNVNLSNESEKVLSSSKSSKSDDIELIKSFVEEQYGDERTKKDQEPFQDLIKSLDILEDFELQKPKSDDFEKSLFKQFPSKNRNNKYQIRNKDSDSFTGDSNYEDMERWLESLDFEDDITHSSSRKVDNTGTATELGFVDSKSILSLLKDEHGYEEDRNVDPGKKARSDEFFKGIFKSAFTTSVPSGRSQFEKLIGFEDMGEKGPRYIYKGRDSRGSSRMGEYSYTDRINAVLRKEFFEKVADSFGPTRQYIEKMQTPVEVMNFYRSIIERWISIRESNTEEQAKIFELLSSLKENKTLSLIHEEYIESLAEQTLVNEKEPPLNIFTLPVIFNTVLKTLAFKHHDGQLALSLYNMLKSDISLYTVICNQKTYNEILKILAVYFGKSDLYSIEMAFMEMKNNGFSGDSETFNILSLILSDYHKLSQEFSTKKRTTLSSKEDEMRADNLYRGLKFLQNSLRIEP</sequence>
<dbReference type="STRING" id="322104.A3GHS4"/>
<proteinExistence type="predicted"/>
<organism evidence="3 4">
    <name type="scientific">Scheffersomyces stipitis (strain ATCC 58785 / CBS 6054 / NBRC 10063 / NRRL Y-11545)</name>
    <name type="common">Yeast</name>
    <name type="synonym">Pichia stipitis</name>
    <dbReference type="NCBI Taxonomy" id="322104"/>
    <lineage>
        <taxon>Eukaryota</taxon>
        <taxon>Fungi</taxon>
        <taxon>Dikarya</taxon>
        <taxon>Ascomycota</taxon>
        <taxon>Saccharomycotina</taxon>
        <taxon>Pichiomycetes</taxon>
        <taxon>Debaryomycetaceae</taxon>
        <taxon>Scheffersomyces</taxon>
    </lineage>
</organism>
<keyword evidence="4" id="KW-1185">Reference proteome</keyword>
<dbReference type="Pfam" id="PF19189">
    <property type="entry name" value="Mtf2"/>
    <property type="match status" value="1"/>
</dbReference>
<dbReference type="eggNOG" id="ENOG502RXV4">
    <property type="taxonomic scope" value="Eukaryota"/>
</dbReference>
<dbReference type="InParanoid" id="A3GHS4"/>
<protein>
    <recommendedName>
        <fullName evidence="2">Mtf2-like C-terminal domain-containing protein</fullName>
    </recommendedName>
</protein>
<dbReference type="Proteomes" id="UP000002258">
    <property type="component" value="Chromosome 1"/>
</dbReference>
<feature type="domain" description="Mtf2-like C-terminal" evidence="2">
    <location>
        <begin position="269"/>
        <end position="485"/>
    </location>
</feature>
<accession>A3GHS4</accession>
<evidence type="ECO:0000259" key="2">
    <source>
        <dbReference type="Pfam" id="PF19189"/>
    </source>
</evidence>
<feature type="compositionally biased region" description="Low complexity" evidence="1">
    <location>
        <begin position="33"/>
        <end position="47"/>
    </location>
</feature>
<feature type="region of interest" description="Disordered" evidence="1">
    <location>
        <begin position="1"/>
        <end position="51"/>
    </location>
</feature>
<evidence type="ECO:0000313" key="4">
    <source>
        <dbReference type="Proteomes" id="UP000002258"/>
    </source>
</evidence>
<evidence type="ECO:0000256" key="1">
    <source>
        <dbReference type="SAM" id="MobiDB-lite"/>
    </source>
</evidence>
<dbReference type="KEGG" id="pic:PICST_29087"/>
<name>A3GHS4_PICST</name>
<dbReference type="AlphaFoldDB" id="A3GHS4"/>
<dbReference type="InterPro" id="IPR043837">
    <property type="entry name" value="Mtf2-like_C"/>
</dbReference>
<evidence type="ECO:0000313" key="3">
    <source>
        <dbReference type="EMBL" id="EAZ63104.2"/>
    </source>
</evidence>
<dbReference type="GeneID" id="4851823"/>
<gene>
    <name evidence="3" type="ORF">PICST_29087</name>
</gene>
<comment type="caution">
    <text evidence="3">The sequence shown here is derived from an EMBL/GenBank/DDBJ whole genome shotgun (WGS) entry which is preliminary data.</text>
</comment>
<dbReference type="RefSeq" id="XP_001387127.2">
    <property type="nucleotide sequence ID" value="XM_001387090.1"/>
</dbReference>